<protein>
    <submittedName>
        <fullName evidence="1">Uncharacterized protein</fullName>
    </submittedName>
</protein>
<name>A0ACC2TS06_9FUNG</name>
<evidence type="ECO:0000313" key="1">
    <source>
        <dbReference type="EMBL" id="KAJ9077443.1"/>
    </source>
</evidence>
<gene>
    <name evidence="1" type="ORF">DSO57_1016748</name>
</gene>
<proteinExistence type="predicted"/>
<accession>A0ACC2TS06</accession>
<reference evidence="1" key="1">
    <citation type="submission" date="2022-04" db="EMBL/GenBank/DDBJ databases">
        <title>Genome of the entomopathogenic fungus Entomophthora muscae.</title>
        <authorList>
            <person name="Elya C."/>
            <person name="Lovett B.R."/>
            <person name="Lee E."/>
            <person name="Macias A.M."/>
            <person name="Hajek A.E."/>
            <person name="De Bivort B.L."/>
            <person name="Kasson M.T."/>
            <person name="De Fine Licht H.H."/>
            <person name="Stajich J.E."/>
        </authorList>
    </citation>
    <scope>NUCLEOTIDE SEQUENCE</scope>
    <source>
        <strain evidence="1">Berkeley</strain>
    </source>
</reference>
<sequence length="135" mass="14877">MKECKSRSKDGSRVWFIRDKTSLSCFHPLRPSGTDQVFVPEASFSMQKKTNLGQTLLLNGLALTAKVIKEHNPTLDPFPTKCLTCDAARWWERARASGKTARVVTTADAAGEKATTGDTVSFFQNSSRHKKTGSV</sequence>
<dbReference type="Proteomes" id="UP001165960">
    <property type="component" value="Unassembled WGS sequence"/>
</dbReference>
<evidence type="ECO:0000313" key="2">
    <source>
        <dbReference type="Proteomes" id="UP001165960"/>
    </source>
</evidence>
<comment type="caution">
    <text evidence="1">The sequence shown here is derived from an EMBL/GenBank/DDBJ whole genome shotgun (WGS) entry which is preliminary data.</text>
</comment>
<organism evidence="1 2">
    <name type="scientific">Entomophthora muscae</name>
    <dbReference type="NCBI Taxonomy" id="34485"/>
    <lineage>
        <taxon>Eukaryota</taxon>
        <taxon>Fungi</taxon>
        <taxon>Fungi incertae sedis</taxon>
        <taxon>Zoopagomycota</taxon>
        <taxon>Entomophthoromycotina</taxon>
        <taxon>Entomophthoromycetes</taxon>
        <taxon>Entomophthorales</taxon>
        <taxon>Entomophthoraceae</taxon>
        <taxon>Entomophthora</taxon>
    </lineage>
</organism>
<dbReference type="EMBL" id="QTSX02002198">
    <property type="protein sequence ID" value="KAJ9077443.1"/>
    <property type="molecule type" value="Genomic_DNA"/>
</dbReference>
<keyword evidence="2" id="KW-1185">Reference proteome</keyword>